<dbReference type="PANTHER" id="PTHR43107:SF15">
    <property type="entry name" value="FATTY ACID TRANSPORT PROTEIN 3, ISOFORM A"/>
    <property type="match status" value="1"/>
</dbReference>
<dbReference type="InterPro" id="IPR042099">
    <property type="entry name" value="ANL_N_sf"/>
</dbReference>
<name>A0A7S3WTF4_9SPIT</name>
<dbReference type="Gene3D" id="3.40.50.12780">
    <property type="entry name" value="N-terminal domain of ligase-like"/>
    <property type="match status" value="1"/>
</dbReference>
<proteinExistence type="inferred from homology"/>
<dbReference type="EMBL" id="HBIQ01072707">
    <property type="protein sequence ID" value="CAE0576668.1"/>
    <property type="molecule type" value="Transcribed_RNA"/>
</dbReference>
<dbReference type="GO" id="GO:0004467">
    <property type="term" value="F:long-chain fatty acid-CoA ligase activity"/>
    <property type="evidence" value="ECO:0007669"/>
    <property type="project" value="TreeGrafter"/>
</dbReference>
<dbReference type="GO" id="GO:0005324">
    <property type="term" value="F:long-chain fatty acid transmembrane transporter activity"/>
    <property type="evidence" value="ECO:0007669"/>
    <property type="project" value="TreeGrafter"/>
</dbReference>
<evidence type="ECO:0000256" key="4">
    <source>
        <dbReference type="ARBA" id="ARBA00022840"/>
    </source>
</evidence>
<dbReference type="GO" id="GO:0044539">
    <property type="term" value="P:long-chain fatty acid import into cell"/>
    <property type="evidence" value="ECO:0007669"/>
    <property type="project" value="TreeGrafter"/>
</dbReference>
<accession>A0A7S3WTF4</accession>
<dbReference type="PANTHER" id="PTHR43107">
    <property type="entry name" value="LONG-CHAIN FATTY ACID TRANSPORT PROTEIN"/>
    <property type="match status" value="1"/>
</dbReference>
<dbReference type="AlphaFoldDB" id="A0A7S3WTF4"/>
<keyword evidence="4" id="KW-0067">ATP-binding</keyword>
<keyword evidence="3" id="KW-0547">Nucleotide-binding</keyword>
<evidence type="ECO:0008006" key="6">
    <source>
        <dbReference type="Google" id="ProtNLM"/>
    </source>
</evidence>
<dbReference type="SUPFAM" id="SSF56801">
    <property type="entry name" value="Acetyl-CoA synthetase-like"/>
    <property type="match status" value="1"/>
</dbReference>
<dbReference type="Gene3D" id="3.30.300.30">
    <property type="match status" value="1"/>
</dbReference>
<gene>
    <name evidence="5" type="ORF">SACU0126_LOCUS23136</name>
</gene>
<evidence type="ECO:0000256" key="1">
    <source>
        <dbReference type="ARBA" id="ARBA00006432"/>
    </source>
</evidence>
<dbReference type="GO" id="GO:0005886">
    <property type="term" value="C:plasma membrane"/>
    <property type="evidence" value="ECO:0007669"/>
    <property type="project" value="TreeGrafter"/>
</dbReference>
<evidence type="ECO:0000256" key="2">
    <source>
        <dbReference type="ARBA" id="ARBA00022598"/>
    </source>
</evidence>
<organism evidence="5">
    <name type="scientific">Strombidinopsis acuminata</name>
    <dbReference type="NCBI Taxonomy" id="141414"/>
    <lineage>
        <taxon>Eukaryota</taxon>
        <taxon>Sar</taxon>
        <taxon>Alveolata</taxon>
        <taxon>Ciliophora</taxon>
        <taxon>Intramacronucleata</taxon>
        <taxon>Spirotrichea</taxon>
        <taxon>Choreotrichia</taxon>
        <taxon>Choreotrichida</taxon>
        <taxon>Strombidinopsidae</taxon>
        <taxon>Strombidinopsis</taxon>
    </lineage>
</organism>
<dbReference type="InterPro" id="IPR045851">
    <property type="entry name" value="AMP-bd_C_sf"/>
</dbReference>
<dbReference type="GO" id="GO:0005524">
    <property type="term" value="F:ATP binding"/>
    <property type="evidence" value="ECO:0007669"/>
    <property type="project" value="UniProtKB-KW"/>
</dbReference>
<comment type="similarity">
    <text evidence="1">Belongs to the ATP-dependent AMP-binding enzyme family.</text>
</comment>
<reference evidence="5" key="1">
    <citation type="submission" date="2021-01" db="EMBL/GenBank/DDBJ databases">
        <authorList>
            <person name="Corre E."/>
            <person name="Pelletier E."/>
            <person name="Niang G."/>
            <person name="Scheremetjew M."/>
            <person name="Finn R."/>
            <person name="Kale V."/>
            <person name="Holt S."/>
            <person name="Cochrane G."/>
            <person name="Meng A."/>
            <person name="Brown T."/>
            <person name="Cohen L."/>
        </authorList>
    </citation>
    <scope>NUCLEOTIDE SEQUENCE</scope>
    <source>
        <strain evidence="5">SPMC142</strain>
    </source>
</reference>
<sequence length="300" mass="33219">MRPDVWPRFVERFKVPRIGELYASTEGNANLANTENKPGAVGFISPLLAPLYPVKLVRLADDDGTAGGELMRRPDGLCVECEPGEAGELLGKVDQRDASRNFAGYTDRLATARRLVRNVAKHGDAWFRTGDLLRTDEAGFVYFVDRMGDTFRFRGENVSTSEVEAVLGSMAVLQKSHAVVYGIELPNSDGRVGMSSIFLEAAAPYPDLHVIYSKLEEELPSHAHPRFLRVVRCATGDSRNELETTLTFKPKKAALASRGISSSNNGIGEEIYIRSAREKTYTKMTAQMRTQLLDGTFRLE</sequence>
<evidence type="ECO:0000313" key="5">
    <source>
        <dbReference type="EMBL" id="CAE0576668.1"/>
    </source>
</evidence>
<keyword evidence="2" id="KW-0436">Ligase</keyword>
<protein>
    <recommendedName>
        <fullName evidence="6">AMP-dependent synthetase/ligase domain-containing protein</fullName>
    </recommendedName>
</protein>
<evidence type="ECO:0000256" key="3">
    <source>
        <dbReference type="ARBA" id="ARBA00022741"/>
    </source>
</evidence>